<dbReference type="RefSeq" id="WP_166404927.1">
    <property type="nucleotide sequence ID" value="NZ_BEXT01000001.1"/>
</dbReference>
<dbReference type="AlphaFoldDB" id="A0A401FTB5"/>
<keyword evidence="2" id="KW-1185">Reference proteome</keyword>
<proteinExistence type="predicted"/>
<dbReference type="NCBIfam" id="TIGR04256">
    <property type="entry name" value="GxxExxY"/>
    <property type="match status" value="2"/>
</dbReference>
<gene>
    <name evidence="1" type="ORF">DENIS_1156</name>
</gene>
<dbReference type="Proteomes" id="UP000288096">
    <property type="component" value="Unassembled WGS sequence"/>
</dbReference>
<name>A0A401FTB5_9BACT</name>
<accession>A0A401FTB5</accession>
<protein>
    <recommendedName>
        <fullName evidence="3">GxxExxY protein</fullName>
    </recommendedName>
</protein>
<evidence type="ECO:0000313" key="1">
    <source>
        <dbReference type="EMBL" id="GBC60205.1"/>
    </source>
</evidence>
<organism evidence="1 2">
    <name type="scientific">Desulfonema ishimotonii</name>
    <dbReference type="NCBI Taxonomy" id="45657"/>
    <lineage>
        <taxon>Bacteria</taxon>
        <taxon>Pseudomonadati</taxon>
        <taxon>Thermodesulfobacteriota</taxon>
        <taxon>Desulfobacteria</taxon>
        <taxon>Desulfobacterales</taxon>
        <taxon>Desulfococcaceae</taxon>
        <taxon>Desulfonema</taxon>
    </lineage>
</organism>
<evidence type="ECO:0000313" key="2">
    <source>
        <dbReference type="Proteomes" id="UP000288096"/>
    </source>
</evidence>
<dbReference type="InterPro" id="IPR026350">
    <property type="entry name" value="GxxExxY"/>
</dbReference>
<comment type="caution">
    <text evidence="1">The sequence shown here is derived from an EMBL/GenBank/DDBJ whole genome shotgun (WGS) entry which is preliminary data.</text>
</comment>
<dbReference type="Pfam" id="PF13366">
    <property type="entry name" value="PDDEXK_3"/>
    <property type="match status" value="2"/>
</dbReference>
<sequence length="257" mass="30138">MHKQLTYAINGCIFEVFKKLGNIWNEDVYERAVLLELCSRSLKSECQKKFDVFYFDKRVGHYRVDLLVEDTVIVELKAVPNILPLHRAQLISYMKGMNKPLGILSNFGGLKAETQTFPNIFHLKSPLKSNFDFDKIRIKDKESIKDLLLISNRILTTLGSGYFHQIYRRAFYYELKKAGIDFGISKEVFAKYRDEKVGSKEVNFFILKDMLLSVVAVKELDNLILNKFCNYARYLRLKRGLIFNFNALHVDFRYFLL</sequence>
<reference evidence="2" key="2">
    <citation type="submission" date="2019-01" db="EMBL/GenBank/DDBJ databases">
        <title>Genome sequence of Desulfonema ishimotonii strain Tokyo 01.</title>
        <authorList>
            <person name="Fukui M."/>
        </authorList>
    </citation>
    <scope>NUCLEOTIDE SEQUENCE [LARGE SCALE GENOMIC DNA]</scope>
    <source>
        <strain evidence="2">Tokyo 01</strain>
    </source>
</reference>
<reference evidence="2" key="1">
    <citation type="submission" date="2017-11" db="EMBL/GenBank/DDBJ databases">
        <authorList>
            <person name="Watanabe M."/>
            <person name="Kojima H."/>
        </authorList>
    </citation>
    <scope>NUCLEOTIDE SEQUENCE [LARGE SCALE GENOMIC DNA]</scope>
    <source>
        <strain evidence="2">Tokyo 01</strain>
    </source>
</reference>
<evidence type="ECO:0008006" key="3">
    <source>
        <dbReference type="Google" id="ProtNLM"/>
    </source>
</evidence>
<dbReference type="EMBL" id="BEXT01000001">
    <property type="protein sequence ID" value="GBC60205.1"/>
    <property type="molecule type" value="Genomic_DNA"/>
</dbReference>